<reference evidence="9" key="1">
    <citation type="journal article" date="2013" name="Stand. Genomic Sci.">
        <title>Complete genome sequence of the halophilic bacterium Spirochaeta africana type strain (Z-7692(T)) from the alkaline Lake Magadi in the East African Rift.</title>
        <authorList>
            <person name="Liolos K."/>
            <person name="Abt B."/>
            <person name="Scheuner C."/>
            <person name="Teshima H."/>
            <person name="Held B."/>
            <person name="Lapidus A."/>
            <person name="Nolan M."/>
            <person name="Lucas S."/>
            <person name="Deshpande S."/>
            <person name="Cheng J.F."/>
            <person name="Tapia R."/>
            <person name="Goodwin L.A."/>
            <person name="Pitluck S."/>
            <person name="Pagani I."/>
            <person name="Ivanova N."/>
            <person name="Mavromatis K."/>
            <person name="Mikhailova N."/>
            <person name="Huntemann M."/>
            <person name="Pati A."/>
            <person name="Chen A."/>
            <person name="Palaniappan K."/>
            <person name="Land M."/>
            <person name="Rohde M."/>
            <person name="Tindall B.J."/>
            <person name="Detter J.C."/>
            <person name="Goker M."/>
            <person name="Bristow J."/>
            <person name="Eisen J.A."/>
            <person name="Markowitz V."/>
            <person name="Hugenholtz P."/>
            <person name="Woyke T."/>
            <person name="Klenk H.P."/>
            <person name="Kyrpides N.C."/>
        </authorList>
    </citation>
    <scope>NUCLEOTIDE SEQUENCE</scope>
    <source>
        <strain evidence="9">ATCC 700263 / DSM 8902 / Z-7692</strain>
    </source>
</reference>
<dbReference type="PRINTS" id="PR00690">
    <property type="entry name" value="ADHESNFAMILY"/>
</dbReference>
<evidence type="ECO:0000256" key="7">
    <source>
        <dbReference type="SAM" id="MobiDB-lite"/>
    </source>
</evidence>
<evidence type="ECO:0000313" key="9">
    <source>
        <dbReference type="Proteomes" id="UP000007383"/>
    </source>
</evidence>
<dbReference type="Gene3D" id="3.40.50.1980">
    <property type="entry name" value="Nitrogenase molybdenum iron protein domain"/>
    <property type="match status" value="3"/>
</dbReference>
<dbReference type="GO" id="GO:0030001">
    <property type="term" value="P:metal ion transport"/>
    <property type="evidence" value="ECO:0007669"/>
    <property type="project" value="InterPro"/>
</dbReference>
<keyword evidence="4" id="KW-0479">Metal-binding</keyword>
<evidence type="ECO:0000256" key="2">
    <source>
        <dbReference type="ARBA" id="ARBA00011028"/>
    </source>
</evidence>
<evidence type="ECO:0000256" key="6">
    <source>
        <dbReference type="RuleBase" id="RU003512"/>
    </source>
</evidence>
<dbReference type="RefSeq" id="WP_014456384.1">
    <property type="nucleotide sequence ID" value="NC_017098.1"/>
</dbReference>
<dbReference type="OrthoDB" id="9793396at2"/>
<protein>
    <submittedName>
        <fullName evidence="8">ABC-type metal ion transport system, periplasmic component/surface adhesin</fullName>
    </submittedName>
</protein>
<dbReference type="PRINTS" id="PR00691">
    <property type="entry name" value="ADHESINB"/>
</dbReference>
<dbReference type="Pfam" id="PF01297">
    <property type="entry name" value="ZnuA"/>
    <property type="match status" value="1"/>
</dbReference>
<dbReference type="InterPro" id="IPR050492">
    <property type="entry name" value="Bact_metal-bind_prot9"/>
</dbReference>
<dbReference type="GO" id="GO:0030313">
    <property type="term" value="C:cell envelope"/>
    <property type="evidence" value="ECO:0007669"/>
    <property type="project" value="UniProtKB-SubCell"/>
</dbReference>
<comment type="similarity">
    <text evidence="2 6">Belongs to the bacterial solute-binding protein 9 family.</text>
</comment>
<keyword evidence="3 6" id="KW-0813">Transport</keyword>
<dbReference type="STRING" id="889378.Spiaf_2370"/>
<sequence>MTKQNVRRRYSLRNAVAVLFIAVLLLTAAAPLFARGAAETEPTTVVATHSIIGDLVANVAGDTIELQVLVGPDQDPHVYEPAPADSITLRNAVLVFENGLQLKSWFDGLYERSGSTARRVVLGEQLHHLLPWGGHGHDHGHSHDDHGHGHSHDDHDHHEDAHHNDHHGHDDHHADDHHHDHGDYDPHIWQSVHNAEDMVKVIRDTLIEVFPEHADTFRANAAAYIEELEALDDYIKEQVARIPEQRRKLVTSHGAFDYYTDRYGFTVVGTALGSVTTEGRDPSAGEIAALVDEIRALDIPAIFAETIVNRAVVDTIAREAGVQVLYPLYSDALGAPGTPGETYIGMMRHNTDLIVDGLAD</sequence>
<dbReference type="GO" id="GO:0007155">
    <property type="term" value="P:cell adhesion"/>
    <property type="evidence" value="ECO:0007669"/>
    <property type="project" value="InterPro"/>
</dbReference>
<dbReference type="InterPro" id="IPR006128">
    <property type="entry name" value="Lipoprotein_PsaA-like"/>
</dbReference>
<dbReference type="EMBL" id="CP003282">
    <property type="protein sequence ID" value="AFG38402.1"/>
    <property type="molecule type" value="Genomic_DNA"/>
</dbReference>
<organism evidence="8 9">
    <name type="scientific">Spirochaeta africana (strain ATCC 700263 / DSM 8902 / Z-7692)</name>
    <dbReference type="NCBI Taxonomy" id="889378"/>
    <lineage>
        <taxon>Bacteria</taxon>
        <taxon>Pseudomonadati</taxon>
        <taxon>Spirochaetota</taxon>
        <taxon>Spirochaetia</taxon>
        <taxon>Spirochaetales</taxon>
        <taxon>Spirochaetaceae</taxon>
        <taxon>Spirochaeta</taxon>
    </lineage>
</organism>
<evidence type="ECO:0000313" key="8">
    <source>
        <dbReference type="EMBL" id="AFG38402.1"/>
    </source>
</evidence>
<evidence type="ECO:0000256" key="1">
    <source>
        <dbReference type="ARBA" id="ARBA00004196"/>
    </source>
</evidence>
<dbReference type="GO" id="GO:0046872">
    <property type="term" value="F:metal ion binding"/>
    <property type="evidence" value="ECO:0007669"/>
    <property type="project" value="UniProtKB-KW"/>
</dbReference>
<dbReference type="SUPFAM" id="SSF53807">
    <property type="entry name" value="Helical backbone' metal receptor"/>
    <property type="match status" value="1"/>
</dbReference>
<evidence type="ECO:0000256" key="4">
    <source>
        <dbReference type="ARBA" id="ARBA00022723"/>
    </source>
</evidence>
<name>H9ULK9_SPIAZ</name>
<gene>
    <name evidence="8" type="ordered locus">Spiaf_2370</name>
</gene>
<evidence type="ECO:0000256" key="5">
    <source>
        <dbReference type="ARBA" id="ARBA00022729"/>
    </source>
</evidence>
<dbReference type="Proteomes" id="UP000007383">
    <property type="component" value="Chromosome"/>
</dbReference>
<dbReference type="PANTHER" id="PTHR42953:SF1">
    <property type="entry name" value="METAL-BINDING PROTEIN HI_0362-RELATED"/>
    <property type="match status" value="1"/>
</dbReference>
<comment type="subcellular location">
    <subcellularLocation>
        <location evidence="1">Cell envelope</location>
    </subcellularLocation>
</comment>
<dbReference type="eggNOG" id="COG0803">
    <property type="taxonomic scope" value="Bacteria"/>
</dbReference>
<dbReference type="InterPro" id="IPR006127">
    <property type="entry name" value="ZnuA-like"/>
</dbReference>
<proteinExistence type="inferred from homology"/>
<dbReference type="PANTHER" id="PTHR42953">
    <property type="entry name" value="HIGH-AFFINITY ZINC UPTAKE SYSTEM PROTEIN ZNUA-RELATED"/>
    <property type="match status" value="1"/>
</dbReference>
<feature type="region of interest" description="Disordered" evidence="7">
    <location>
        <begin position="133"/>
        <end position="183"/>
    </location>
</feature>
<dbReference type="PATRIC" id="fig|889378.3.peg.2345"/>
<evidence type="ECO:0000256" key="3">
    <source>
        <dbReference type="ARBA" id="ARBA00022448"/>
    </source>
</evidence>
<keyword evidence="9" id="KW-1185">Reference proteome</keyword>
<accession>H9ULK9</accession>
<keyword evidence="5" id="KW-0732">Signal</keyword>
<dbReference type="HOGENOM" id="CLU_016838_1_1_12"/>
<dbReference type="InterPro" id="IPR006129">
    <property type="entry name" value="AdhesinB"/>
</dbReference>
<feature type="compositionally biased region" description="Basic and acidic residues" evidence="7">
    <location>
        <begin position="135"/>
        <end position="183"/>
    </location>
</feature>
<dbReference type="AlphaFoldDB" id="H9ULK9"/>
<dbReference type="KEGG" id="sfc:Spiaf_2370"/>